<protein>
    <submittedName>
        <fullName evidence="1">P27 family predicted phage terminase small subunit</fullName>
    </submittedName>
</protein>
<keyword evidence="2" id="KW-1185">Reference proteome</keyword>
<reference evidence="1 2" key="1">
    <citation type="submission" date="2023-07" db="EMBL/GenBank/DDBJ databases">
        <title>Genomic Encyclopedia of Type Strains, Phase IV (KMG-IV): sequencing the most valuable type-strain genomes for metagenomic binning, comparative biology and taxonomic classification.</title>
        <authorList>
            <person name="Goeker M."/>
        </authorList>
    </citation>
    <scope>NUCLEOTIDE SEQUENCE [LARGE SCALE GENOMIC DNA]</scope>
    <source>
        <strain evidence="1 2">DSM 9768</strain>
    </source>
</reference>
<dbReference type="EMBL" id="JAUSUG010000038">
    <property type="protein sequence ID" value="MDQ0257937.1"/>
    <property type="molecule type" value="Genomic_DNA"/>
</dbReference>
<dbReference type="InterPro" id="IPR006448">
    <property type="entry name" value="Phage_term_ssu_P27"/>
</dbReference>
<gene>
    <name evidence="1" type="ORF">J2S74_005400</name>
</gene>
<organism evidence="1 2">
    <name type="scientific">Evansella vedderi</name>
    <dbReference type="NCBI Taxonomy" id="38282"/>
    <lineage>
        <taxon>Bacteria</taxon>
        <taxon>Bacillati</taxon>
        <taxon>Bacillota</taxon>
        <taxon>Bacilli</taxon>
        <taxon>Bacillales</taxon>
        <taxon>Bacillaceae</taxon>
        <taxon>Evansella</taxon>
    </lineage>
</organism>
<dbReference type="NCBIfam" id="TIGR01558">
    <property type="entry name" value="sm_term_P27"/>
    <property type="match status" value="1"/>
</dbReference>
<accession>A0ABU0A4I5</accession>
<dbReference type="Proteomes" id="UP001230005">
    <property type="component" value="Unassembled WGS sequence"/>
</dbReference>
<sequence>MPGRLPKPVAVIEAEGNKGRYTKAELERRKELEITPANDNINCPKWLKGEGKKEWDRIVDELKELGLLTNLDVASLAICCDAYGKYVVATRQIKQKELLIEYVNAARQTNKVTNPLIQIATKYADMYKKYMIEFGLSPSARARLVSATRTEEDEEDDDLLD</sequence>
<name>A0ABU0A4I5_9BACI</name>
<evidence type="ECO:0000313" key="1">
    <source>
        <dbReference type="EMBL" id="MDQ0257937.1"/>
    </source>
</evidence>
<dbReference type="Pfam" id="PF05119">
    <property type="entry name" value="Terminase_4"/>
    <property type="match status" value="1"/>
</dbReference>
<evidence type="ECO:0000313" key="2">
    <source>
        <dbReference type="Proteomes" id="UP001230005"/>
    </source>
</evidence>
<comment type="caution">
    <text evidence="1">The sequence shown here is derived from an EMBL/GenBank/DDBJ whole genome shotgun (WGS) entry which is preliminary data.</text>
</comment>
<dbReference type="RefSeq" id="WP_307332447.1">
    <property type="nucleotide sequence ID" value="NZ_JAUSUG010000038.1"/>
</dbReference>
<proteinExistence type="predicted"/>